<evidence type="ECO:0000313" key="3">
    <source>
        <dbReference type="Proteomes" id="UP000298061"/>
    </source>
</evidence>
<protein>
    <submittedName>
        <fullName evidence="2">Uncharacterized protein</fullName>
    </submittedName>
</protein>
<dbReference type="Proteomes" id="UP000298061">
    <property type="component" value="Unassembled WGS sequence"/>
</dbReference>
<sequence length="164" mass="18100">MSSSSNIPKSSSAVSSQDGHYIVPPQAIQSAISAHQKQSARIVRTGKPRHDELAELRTEFEAAAAAYFSGKMKQDDYDAVCKCLDEAHRAFRKRTTDYGARRAAGLTKPGDLYKVLYGCTDAEVEEFIREGSDRYQADVRRANEARSQVSRATAEQARTGPLIE</sequence>
<feature type="region of interest" description="Disordered" evidence="1">
    <location>
        <begin position="1"/>
        <end position="20"/>
    </location>
</feature>
<gene>
    <name evidence="2" type="ORF">EWM64_g2774</name>
</gene>
<accession>A0A4Z0A2G1</accession>
<keyword evidence="3" id="KW-1185">Reference proteome</keyword>
<feature type="compositionally biased region" description="Low complexity" evidence="1">
    <location>
        <begin position="1"/>
        <end position="16"/>
    </location>
</feature>
<reference evidence="2 3" key="1">
    <citation type="submission" date="2019-02" db="EMBL/GenBank/DDBJ databases">
        <title>Genome sequencing of the rare red list fungi Hericium alpestre (H. flagellum).</title>
        <authorList>
            <person name="Buettner E."/>
            <person name="Kellner H."/>
        </authorList>
    </citation>
    <scope>NUCLEOTIDE SEQUENCE [LARGE SCALE GENOMIC DNA]</scope>
    <source>
        <strain evidence="2 3">DSM 108284</strain>
    </source>
</reference>
<dbReference type="AlphaFoldDB" id="A0A4Z0A2G1"/>
<proteinExistence type="predicted"/>
<comment type="caution">
    <text evidence="2">The sequence shown here is derived from an EMBL/GenBank/DDBJ whole genome shotgun (WGS) entry which is preliminary data.</text>
</comment>
<feature type="region of interest" description="Disordered" evidence="1">
    <location>
        <begin position="141"/>
        <end position="164"/>
    </location>
</feature>
<name>A0A4Z0A2G1_9AGAM</name>
<evidence type="ECO:0000313" key="2">
    <source>
        <dbReference type="EMBL" id="TFY81236.1"/>
    </source>
</evidence>
<organism evidence="2 3">
    <name type="scientific">Hericium alpestre</name>
    <dbReference type="NCBI Taxonomy" id="135208"/>
    <lineage>
        <taxon>Eukaryota</taxon>
        <taxon>Fungi</taxon>
        <taxon>Dikarya</taxon>
        <taxon>Basidiomycota</taxon>
        <taxon>Agaricomycotina</taxon>
        <taxon>Agaricomycetes</taxon>
        <taxon>Russulales</taxon>
        <taxon>Hericiaceae</taxon>
        <taxon>Hericium</taxon>
    </lineage>
</organism>
<evidence type="ECO:0000256" key="1">
    <source>
        <dbReference type="SAM" id="MobiDB-lite"/>
    </source>
</evidence>
<dbReference type="EMBL" id="SFCI01000234">
    <property type="protein sequence ID" value="TFY81236.1"/>
    <property type="molecule type" value="Genomic_DNA"/>
</dbReference>